<dbReference type="Proteomes" id="UP001140234">
    <property type="component" value="Unassembled WGS sequence"/>
</dbReference>
<keyword evidence="2" id="KW-1185">Reference proteome</keyword>
<evidence type="ECO:0000313" key="1">
    <source>
        <dbReference type="EMBL" id="KAJ2767572.1"/>
    </source>
</evidence>
<gene>
    <name evidence="1" type="ORF">IWQ57_003897</name>
</gene>
<comment type="caution">
    <text evidence="1">The sequence shown here is derived from an EMBL/GenBank/DDBJ whole genome shotgun (WGS) entry which is preliminary data.</text>
</comment>
<proteinExistence type="predicted"/>
<organism evidence="1 2">
    <name type="scientific">Coemansia nantahalensis</name>
    <dbReference type="NCBI Taxonomy" id="2789366"/>
    <lineage>
        <taxon>Eukaryota</taxon>
        <taxon>Fungi</taxon>
        <taxon>Fungi incertae sedis</taxon>
        <taxon>Zoopagomycota</taxon>
        <taxon>Kickxellomycotina</taxon>
        <taxon>Kickxellomycetes</taxon>
        <taxon>Kickxellales</taxon>
        <taxon>Kickxellaceae</taxon>
        <taxon>Coemansia</taxon>
    </lineage>
</organism>
<accession>A0ACC1JUH4</accession>
<reference evidence="1" key="1">
    <citation type="submission" date="2022-07" db="EMBL/GenBank/DDBJ databases">
        <title>Phylogenomic reconstructions and comparative analyses of Kickxellomycotina fungi.</title>
        <authorList>
            <person name="Reynolds N.K."/>
            <person name="Stajich J.E."/>
            <person name="Barry K."/>
            <person name="Grigoriev I.V."/>
            <person name="Crous P."/>
            <person name="Smith M.E."/>
        </authorList>
    </citation>
    <scope>NUCLEOTIDE SEQUENCE</scope>
    <source>
        <strain evidence="1">CBS 109366</strain>
    </source>
</reference>
<protein>
    <submittedName>
        <fullName evidence="1">Uncharacterized protein</fullName>
    </submittedName>
</protein>
<evidence type="ECO:0000313" key="2">
    <source>
        <dbReference type="Proteomes" id="UP001140234"/>
    </source>
</evidence>
<name>A0ACC1JUH4_9FUNG</name>
<dbReference type="EMBL" id="JANBUJ010001391">
    <property type="protein sequence ID" value="KAJ2767572.1"/>
    <property type="molecule type" value="Genomic_DNA"/>
</dbReference>
<sequence length="152" mass="17478">MDRFSVHEASAAEFRGAVSVRIHVFVEIQKFPFDEEKDLHDKDAVHVVITDRERDNAVIGTLRILRAADAVKLGRVVVLPEYQGLGLGRRLIEFTEHLIAQHPELQHCQTIKLGSQYDKRGFYEKCGYLPRGEVYDELGCPHIWMVKQVQHT</sequence>